<dbReference type="Pfam" id="PF18803">
    <property type="entry name" value="CxC2"/>
    <property type="match status" value="1"/>
</dbReference>
<name>A0A4Y7PH03_9AGAM</name>
<gene>
    <name evidence="2" type="ORF">BD410DRAFT_734301</name>
</gene>
<organism evidence="2 3">
    <name type="scientific">Rickenella mellea</name>
    <dbReference type="NCBI Taxonomy" id="50990"/>
    <lineage>
        <taxon>Eukaryota</taxon>
        <taxon>Fungi</taxon>
        <taxon>Dikarya</taxon>
        <taxon>Basidiomycota</taxon>
        <taxon>Agaricomycotina</taxon>
        <taxon>Agaricomycetes</taxon>
        <taxon>Hymenochaetales</taxon>
        <taxon>Rickenellaceae</taxon>
        <taxon>Rickenella</taxon>
    </lineage>
</organism>
<dbReference type="EMBL" id="ML170357">
    <property type="protein sequence ID" value="TDL14301.1"/>
    <property type="molecule type" value="Genomic_DNA"/>
</dbReference>
<reference evidence="2 3" key="1">
    <citation type="submission" date="2018-06" db="EMBL/GenBank/DDBJ databases">
        <title>A transcriptomic atlas of mushroom development highlights an independent origin of complex multicellularity.</title>
        <authorList>
            <consortium name="DOE Joint Genome Institute"/>
            <person name="Krizsan K."/>
            <person name="Almasi E."/>
            <person name="Merenyi Z."/>
            <person name="Sahu N."/>
            <person name="Viragh M."/>
            <person name="Koszo T."/>
            <person name="Mondo S."/>
            <person name="Kiss B."/>
            <person name="Balint B."/>
            <person name="Kues U."/>
            <person name="Barry K."/>
            <person name="Hegedus J.C."/>
            <person name="Henrissat B."/>
            <person name="Johnson J."/>
            <person name="Lipzen A."/>
            <person name="Ohm R."/>
            <person name="Nagy I."/>
            <person name="Pangilinan J."/>
            <person name="Yan J."/>
            <person name="Xiong Y."/>
            <person name="Grigoriev I.V."/>
            <person name="Hibbett D.S."/>
            <person name="Nagy L.G."/>
        </authorList>
    </citation>
    <scope>NUCLEOTIDE SEQUENCE [LARGE SCALE GENOMIC DNA]</scope>
    <source>
        <strain evidence="2 3">SZMC22713</strain>
    </source>
</reference>
<evidence type="ECO:0000313" key="2">
    <source>
        <dbReference type="EMBL" id="TDL14301.1"/>
    </source>
</evidence>
<protein>
    <recommendedName>
        <fullName evidence="1">CxC2-like cysteine cluster KDZ transposase-associated domain-containing protein</fullName>
    </recommendedName>
</protein>
<feature type="domain" description="CxC2-like cysteine cluster KDZ transposase-associated" evidence="1">
    <location>
        <begin position="66"/>
        <end position="169"/>
    </location>
</feature>
<dbReference type="InterPro" id="IPR041457">
    <property type="entry name" value="CxC2_KDZ-assoc"/>
</dbReference>
<sequence>MASEAGDSTTGTPCACGSGTRTTRCTDCLQSPLSCEQCFVREHKLLPFHWAEQWNGDFFVRKDYADLGGTITLGHNGDACKHAPSSTAIDLTIVHTNGIHESRVVFCKCSLHGDRLSQLTSHQLFPGSTDSPRQAFTFDLLKNFHLYSLASKKSAYDYMNAIRRLTNNAFSKDAPNPYPAFLRIVRLWRLLTMMKRMGQAHGIDTVLTHRTPGNMAVQCPACPEPGFNMDERIEPLDKSIIRHTETIFLSLDGNFRLQRKKKNNDPDDIALIKGAYFPDGQEYKDYLRKVGDNTPEVPTFHPALHLTSECDFQKSTCAKLNAVNMQEKIKFKGMVCTGVVKCKCARHDFSLPKATANLQKGER</sequence>
<dbReference type="AlphaFoldDB" id="A0A4Y7PH03"/>
<proteinExistence type="predicted"/>
<dbReference type="Proteomes" id="UP000294933">
    <property type="component" value="Unassembled WGS sequence"/>
</dbReference>
<dbReference type="VEuPathDB" id="FungiDB:BD410DRAFT_734301"/>
<accession>A0A4Y7PH03</accession>
<keyword evidence="3" id="KW-1185">Reference proteome</keyword>
<evidence type="ECO:0000259" key="1">
    <source>
        <dbReference type="Pfam" id="PF18803"/>
    </source>
</evidence>
<dbReference type="STRING" id="50990.A0A4Y7PH03"/>
<dbReference type="InterPro" id="IPR040521">
    <property type="entry name" value="KDZ"/>
</dbReference>
<dbReference type="OrthoDB" id="3257613at2759"/>
<evidence type="ECO:0000313" key="3">
    <source>
        <dbReference type="Proteomes" id="UP000294933"/>
    </source>
</evidence>
<dbReference type="Pfam" id="PF18758">
    <property type="entry name" value="KDZ"/>
    <property type="match status" value="1"/>
</dbReference>